<comment type="pathway">
    <text evidence="4">Quinol/quinone metabolism; menaquinone biosynthesis.</text>
</comment>
<dbReference type="Pfam" id="PF21508">
    <property type="entry name" value="MenC_N"/>
    <property type="match status" value="1"/>
</dbReference>
<dbReference type="PROSITE" id="PS00909">
    <property type="entry name" value="MR_MLE_2"/>
    <property type="match status" value="1"/>
</dbReference>
<comment type="function">
    <text evidence="4">Converts 2-succinyl-6-hydroxy-2,4-cyclohexadiene-1-carboxylate (SHCHC) to 2-succinylbenzoate (OSB).</text>
</comment>
<dbReference type="InterPro" id="IPR018110">
    <property type="entry name" value="Mandel_Rmase/mucon_lact_enz_CS"/>
</dbReference>
<feature type="active site" description="Proton acceptor" evidence="4">
    <location>
        <position position="252"/>
    </location>
</feature>
<dbReference type="Gene3D" id="3.20.20.120">
    <property type="entry name" value="Enolase-like C-terminal domain"/>
    <property type="match status" value="1"/>
</dbReference>
<keyword evidence="3 4" id="KW-0456">Lyase</keyword>
<feature type="binding site" evidence="4">
    <location>
        <position position="205"/>
    </location>
    <ligand>
        <name>Mg(2+)</name>
        <dbReference type="ChEBI" id="CHEBI:18420"/>
    </ligand>
</feature>
<keyword evidence="2 4" id="KW-0460">Magnesium</keyword>
<evidence type="ECO:0000256" key="3">
    <source>
        <dbReference type="ARBA" id="ARBA00023239"/>
    </source>
</evidence>
<feature type="active site" description="Proton donor" evidence="4">
    <location>
        <position position="150"/>
    </location>
</feature>
<proteinExistence type="inferred from homology"/>
<comment type="catalytic activity">
    <reaction evidence="4">
        <text>(1R,6R)-6-hydroxy-2-succinyl-cyclohexa-2,4-diene-1-carboxylate = 2-succinylbenzoate + H2O</text>
        <dbReference type="Rhea" id="RHEA:10196"/>
        <dbReference type="ChEBI" id="CHEBI:15377"/>
        <dbReference type="ChEBI" id="CHEBI:18325"/>
        <dbReference type="ChEBI" id="CHEBI:58689"/>
        <dbReference type="EC" id="4.2.1.113"/>
    </reaction>
</comment>
<feature type="binding site" evidence="4">
    <location>
        <position position="179"/>
    </location>
    <ligand>
        <name>Mg(2+)</name>
        <dbReference type="ChEBI" id="CHEBI:18420"/>
    </ligand>
</feature>
<dbReference type="SMART" id="SM00922">
    <property type="entry name" value="MR_MLE"/>
    <property type="match status" value="1"/>
</dbReference>
<dbReference type="AlphaFoldDB" id="A0ABD5VD03"/>
<dbReference type="InterPro" id="IPR010196">
    <property type="entry name" value="OSB_synthase_MenC1"/>
</dbReference>
<dbReference type="RefSeq" id="WP_336350384.1">
    <property type="nucleotide sequence ID" value="NZ_JAZAQL010000002.1"/>
</dbReference>
<dbReference type="EMBL" id="JBHSXN010000002">
    <property type="protein sequence ID" value="MFC6953425.1"/>
    <property type="molecule type" value="Genomic_DNA"/>
</dbReference>
<dbReference type="Pfam" id="PF13378">
    <property type="entry name" value="MR_MLE_C"/>
    <property type="match status" value="1"/>
</dbReference>
<dbReference type="InterPro" id="IPR036849">
    <property type="entry name" value="Enolase-like_C_sf"/>
</dbReference>
<dbReference type="GO" id="GO:0000287">
    <property type="term" value="F:magnesium ion binding"/>
    <property type="evidence" value="ECO:0007669"/>
    <property type="project" value="UniProtKB-UniRule"/>
</dbReference>
<dbReference type="PANTHER" id="PTHR48073:SF2">
    <property type="entry name" value="O-SUCCINYLBENZOATE SYNTHASE"/>
    <property type="match status" value="1"/>
</dbReference>
<dbReference type="SFLD" id="SFLDS00001">
    <property type="entry name" value="Enolase"/>
    <property type="match status" value="1"/>
</dbReference>
<dbReference type="SFLD" id="SFLDF00009">
    <property type="entry name" value="o-succinylbenzoate_synthase"/>
    <property type="match status" value="1"/>
</dbReference>
<dbReference type="GO" id="GO:0009234">
    <property type="term" value="P:menaquinone biosynthetic process"/>
    <property type="evidence" value="ECO:0007669"/>
    <property type="project" value="UniProtKB-UniRule"/>
</dbReference>
<comment type="caution">
    <text evidence="6">The sequence shown here is derived from an EMBL/GenBank/DDBJ whole genome shotgun (WGS) entry which is preliminary data.</text>
</comment>
<comment type="similarity">
    <text evidence="4">Belongs to the mandelate racemase/muconate lactonizing enzyme family. MenC type 1 subfamily.</text>
</comment>
<dbReference type="Proteomes" id="UP001596395">
    <property type="component" value="Unassembled WGS sequence"/>
</dbReference>
<dbReference type="GO" id="GO:0043748">
    <property type="term" value="F:O-succinylbenzoate synthase activity"/>
    <property type="evidence" value="ECO:0007669"/>
    <property type="project" value="UniProtKB-EC"/>
</dbReference>
<feature type="binding site" evidence="4">
    <location>
        <position position="229"/>
    </location>
    <ligand>
        <name>Mg(2+)</name>
        <dbReference type="ChEBI" id="CHEBI:18420"/>
    </ligand>
</feature>
<keyword evidence="7" id="KW-1185">Reference proteome</keyword>
<gene>
    <name evidence="4" type="primary">menC</name>
    <name evidence="6" type="ORF">ACFQGB_11180</name>
</gene>
<dbReference type="InterPro" id="IPR013342">
    <property type="entry name" value="Mandelate_racemase_C"/>
</dbReference>
<comment type="pathway">
    <text evidence="4">Quinol/quinone metabolism; 1,4-dihydroxy-2-naphthoate biosynthesis; 1,4-dihydroxy-2-naphthoate from chorismate: step 4/7.</text>
</comment>
<organism evidence="6 7">
    <name type="scientific">Halorubellus litoreus</name>
    <dbReference type="NCBI Taxonomy" id="755308"/>
    <lineage>
        <taxon>Archaea</taxon>
        <taxon>Methanobacteriati</taxon>
        <taxon>Methanobacteriota</taxon>
        <taxon>Stenosarchaea group</taxon>
        <taxon>Halobacteria</taxon>
        <taxon>Halobacteriales</taxon>
        <taxon>Halorubellaceae</taxon>
        <taxon>Halorubellus</taxon>
    </lineage>
</organism>
<accession>A0ABD5VD03</accession>
<comment type="cofactor">
    <cofactor evidence="4">
        <name>a divalent metal cation</name>
        <dbReference type="ChEBI" id="CHEBI:60240"/>
    </cofactor>
</comment>
<name>A0ABD5VD03_9EURY</name>
<dbReference type="InterPro" id="IPR029017">
    <property type="entry name" value="Enolase-like_N"/>
</dbReference>
<evidence type="ECO:0000313" key="6">
    <source>
        <dbReference type="EMBL" id="MFC6953425.1"/>
    </source>
</evidence>
<dbReference type="InterPro" id="IPR029065">
    <property type="entry name" value="Enolase_C-like"/>
</dbReference>
<dbReference type="Gene3D" id="3.30.390.10">
    <property type="entry name" value="Enolase-like, N-terminal domain"/>
    <property type="match status" value="1"/>
</dbReference>
<protein>
    <recommendedName>
        <fullName evidence="4">o-succinylbenzoate synthase</fullName>
        <shortName evidence="4">OSB synthase</shortName>
        <shortName evidence="4">OSBS</shortName>
        <ecNumber evidence="4">4.2.1.113</ecNumber>
    </recommendedName>
    <alternativeName>
        <fullName evidence="4">4-(2'-carboxyphenyl)-4-oxybutyric acid synthase</fullName>
    </alternativeName>
    <alternativeName>
        <fullName evidence="4">o-succinylbenzoic acid synthase</fullName>
    </alternativeName>
</protein>
<dbReference type="CDD" id="cd03320">
    <property type="entry name" value="OSBS"/>
    <property type="match status" value="1"/>
</dbReference>
<dbReference type="EC" id="4.2.1.113" evidence="4"/>
<evidence type="ECO:0000259" key="5">
    <source>
        <dbReference type="SMART" id="SM00922"/>
    </source>
</evidence>
<dbReference type="SFLD" id="SFLDG00180">
    <property type="entry name" value="muconate_cycloisomerase"/>
    <property type="match status" value="1"/>
</dbReference>
<evidence type="ECO:0000256" key="2">
    <source>
        <dbReference type="ARBA" id="ARBA00022842"/>
    </source>
</evidence>
<evidence type="ECO:0000256" key="4">
    <source>
        <dbReference type="HAMAP-Rule" id="MF_00470"/>
    </source>
</evidence>
<feature type="domain" description="Mandelate racemase/muconate lactonizing enzyme C-terminal" evidence="5">
    <location>
        <begin position="129"/>
        <end position="226"/>
    </location>
</feature>
<keyword evidence="1 4" id="KW-0479">Metal-binding</keyword>
<keyword evidence="4" id="KW-0474">Menaquinone biosynthesis</keyword>
<reference evidence="6 7" key="1">
    <citation type="journal article" date="2019" name="Int. J. Syst. Evol. Microbiol.">
        <title>The Global Catalogue of Microorganisms (GCM) 10K type strain sequencing project: providing services to taxonomists for standard genome sequencing and annotation.</title>
        <authorList>
            <consortium name="The Broad Institute Genomics Platform"/>
            <consortium name="The Broad Institute Genome Sequencing Center for Infectious Disease"/>
            <person name="Wu L."/>
            <person name="Ma J."/>
        </authorList>
    </citation>
    <scope>NUCLEOTIDE SEQUENCE [LARGE SCALE GENOMIC DNA]</scope>
    <source>
        <strain evidence="6 7">GX26</strain>
    </source>
</reference>
<dbReference type="SUPFAM" id="SSF51604">
    <property type="entry name" value="Enolase C-terminal domain-like"/>
    <property type="match status" value="1"/>
</dbReference>
<dbReference type="PANTHER" id="PTHR48073">
    <property type="entry name" value="O-SUCCINYLBENZOATE SYNTHASE-RELATED"/>
    <property type="match status" value="1"/>
</dbReference>
<dbReference type="HAMAP" id="MF_00470">
    <property type="entry name" value="MenC_1"/>
    <property type="match status" value="1"/>
</dbReference>
<sequence length="347" mass="36428">MDAEIRDFTVSLSQPLATANGEITDREGFLVRVSDGEHEGFGEATPLAPWTESTAECRGALEDAVSRLRDDEAALRADLDRNPAARHGVALALADLRAKQHDRPLYRLLGRQSERRWVPVNATVGDAAPADTAAAAERAVEEGYETVKVKVGAGDVDRDVERLRAVRDAVGEDVALRADANGAWARDQAARAFDGFADADVRYVEQPLPADDLAGLADLRGGRVGVAVDETLATHSVEGVLDADAADVLVLKPMALGGVERARRAAVEAQAQQVASVVTTTIDAVVARAGAVHVAASLPGVLPCGLATGDWLSTDLGPDPCFVDDGAVRVPQDAGLGVHGVWEDDDA</sequence>
<evidence type="ECO:0000313" key="7">
    <source>
        <dbReference type="Proteomes" id="UP001596395"/>
    </source>
</evidence>
<dbReference type="SUPFAM" id="SSF54826">
    <property type="entry name" value="Enolase N-terminal domain-like"/>
    <property type="match status" value="1"/>
</dbReference>
<evidence type="ECO:0000256" key="1">
    <source>
        <dbReference type="ARBA" id="ARBA00022723"/>
    </source>
</evidence>
<dbReference type="InterPro" id="IPR041338">
    <property type="entry name" value="OSBS_N"/>
</dbReference>